<organism evidence="10 11">
    <name type="scientific">Intestinicryptomonas porci</name>
    <dbReference type="NCBI Taxonomy" id="2926320"/>
    <lineage>
        <taxon>Bacteria</taxon>
        <taxon>Pseudomonadati</taxon>
        <taxon>Verrucomicrobiota</taxon>
        <taxon>Opitutia</taxon>
        <taxon>Opitutales</taxon>
        <taxon>Intestinicryptomonaceae</taxon>
        <taxon>Intestinicryptomonas</taxon>
    </lineage>
</organism>
<evidence type="ECO:0000259" key="9">
    <source>
        <dbReference type="Pfam" id="PF03958"/>
    </source>
</evidence>
<evidence type="ECO:0000256" key="2">
    <source>
        <dbReference type="ARBA" id="ARBA00022729"/>
    </source>
</evidence>
<gene>
    <name evidence="10" type="ORF">MOX91_01625</name>
</gene>
<feature type="domain" description="Type II/III secretion system secretin-like" evidence="8">
    <location>
        <begin position="578"/>
        <end position="742"/>
    </location>
</feature>
<evidence type="ECO:0000256" key="4">
    <source>
        <dbReference type="RuleBase" id="RU004003"/>
    </source>
</evidence>
<feature type="region of interest" description="Disordered" evidence="6">
    <location>
        <begin position="425"/>
        <end position="448"/>
    </location>
</feature>
<dbReference type="PRINTS" id="PR00811">
    <property type="entry name" value="BCTERIALGSPD"/>
</dbReference>
<keyword evidence="5" id="KW-0813">Transport</keyword>
<keyword evidence="3" id="KW-0472">Membrane</keyword>
<keyword evidence="2 7" id="KW-0732">Signal</keyword>
<dbReference type="Pfam" id="PF03958">
    <property type="entry name" value="Secretin_N"/>
    <property type="match status" value="2"/>
</dbReference>
<sequence>MRILKTGITIFSALCASVLCAQNEQQNNSSASDAASAAQASATTQEQASSQNAPAPSEPAPQPAAQDAQNAGVPSNPPQGVGGRPPRFPRPDGVSPFERRFAPPSPASSATPSNPSDPANNSNLKRVDAHGEMQGPFYFVDESPSQILQVLEALSKTTILQAQGLPNVKINFVSKKKMMREDAIAAFKSLLSLNGVAVLPLDDGTMRAVPVIGVTRQSPEFLVGDISKMKPSQVFYTRLFELDYVEASAIQPKLKPFLSVDGTAVVEAFPRSNAILITDTLVNLQRVDTFLKKLDAPASLREDIAFISIKNVSASDLREKLVAMQNDLLKKYFENTTLDVDMRTNQLIVVTQKGNLDAIKKFINGLDVEAEPILKNEVFYIRHCKAEEIETVLNNIVTKQQQQVAKATQSKQNAANAATRNAIQAAQAARARQGNNNRGGANQNVQVPKVNLTSGDGSTGLEFSEYVQVVAHKPSSSIVAYGTPADLKQLKSIIEKLDIAIEQVKIDVIITEVTLSDSQVSGLSTFGLSYNLEEDSGFGMADKFSATTSTFSMTDSSSPAFSLGMNEKSFSMVFNVASQNQNVKVLSSPTIVTTHAQEAEVNVSEKYPIITGTTSDISNISTTRTEVTQEDIGIKLVVTPYVGTDNMIQLEVKQNVDSIARYVEIDGNNQPVVSTRYAKSYVSAKNGEVIVLAGLQHTESTNIDGGVWLLSDIPLIGEFFKPKSDSISRRELIIFIRPTIIKSVGAENAIAMANIKNSSVESELSSYLKDGRFYSNEEIRANFEEFEKNRPYNRLFRAPQTLITGEKRLVEGSSDYKKAQKIDASEEKSESKAELPKDGEKTENPKEEKAESNPEK</sequence>
<evidence type="ECO:0000256" key="7">
    <source>
        <dbReference type="SAM" id="SignalP"/>
    </source>
</evidence>
<comment type="subcellular location">
    <subcellularLocation>
        <location evidence="5">Cell outer membrane</location>
    </subcellularLocation>
    <subcellularLocation>
        <location evidence="1">Membrane</location>
    </subcellularLocation>
</comment>
<dbReference type="InterPro" id="IPR050810">
    <property type="entry name" value="Bact_Secretion_Sys_Channel"/>
</dbReference>
<evidence type="ECO:0000256" key="6">
    <source>
        <dbReference type="SAM" id="MobiDB-lite"/>
    </source>
</evidence>
<feature type="domain" description="NolW-like" evidence="9">
    <location>
        <begin position="237"/>
        <end position="298"/>
    </location>
</feature>
<evidence type="ECO:0000313" key="10">
    <source>
        <dbReference type="EMBL" id="MDX8414886.1"/>
    </source>
</evidence>
<dbReference type="EMBL" id="JALBUT010000001">
    <property type="protein sequence ID" value="MDX8414886.1"/>
    <property type="molecule type" value="Genomic_DNA"/>
</dbReference>
<evidence type="ECO:0000256" key="3">
    <source>
        <dbReference type="ARBA" id="ARBA00023136"/>
    </source>
</evidence>
<keyword evidence="11" id="KW-1185">Reference proteome</keyword>
<feature type="compositionally biased region" description="Low complexity" evidence="6">
    <location>
        <begin position="31"/>
        <end position="55"/>
    </location>
</feature>
<evidence type="ECO:0008006" key="12">
    <source>
        <dbReference type="Google" id="ProtNLM"/>
    </source>
</evidence>
<feature type="region of interest" description="Disordered" evidence="6">
    <location>
        <begin position="814"/>
        <end position="856"/>
    </location>
</feature>
<evidence type="ECO:0000259" key="8">
    <source>
        <dbReference type="Pfam" id="PF00263"/>
    </source>
</evidence>
<evidence type="ECO:0000313" key="11">
    <source>
        <dbReference type="Proteomes" id="UP001275932"/>
    </source>
</evidence>
<dbReference type="PRINTS" id="PR01032">
    <property type="entry name" value="PHAGEIV"/>
</dbReference>
<dbReference type="InterPro" id="IPR001775">
    <property type="entry name" value="GspD/PilQ"/>
</dbReference>
<name>A0ABU4WE97_9BACT</name>
<reference evidence="10 11" key="1">
    <citation type="submission" date="2022-03" db="EMBL/GenBank/DDBJ databases">
        <title>Novel taxa within the pig intestine.</title>
        <authorList>
            <person name="Wylensek D."/>
            <person name="Bishof K."/>
            <person name="Afrizal A."/>
            <person name="Clavel T."/>
        </authorList>
    </citation>
    <scope>NUCLEOTIDE SEQUENCE [LARGE SCALE GENOMIC DNA]</scope>
    <source>
        <strain evidence="10 11">CLA-KB-P66</strain>
    </source>
</reference>
<dbReference type="PANTHER" id="PTHR30332:SF24">
    <property type="entry name" value="SECRETIN GSPD-RELATED"/>
    <property type="match status" value="1"/>
</dbReference>
<feature type="signal peptide" evidence="7">
    <location>
        <begin position="1"/>
        <end position="21"/>
    </location>
</feature>
<dbReference type="PANTHER" id="PTHR30332">
    <property type="entry name" value="PROBABLE GENERAL SECRETION PATHWAY PROTEIN D"/>
    <property type="match status" value="1"/>
</dbReference>
<dbReference type="Pfam" id="PF00263">
    <property type="entry name" value="Secretin"/>
    <property type="match status" value="1"/>
</dbReference>
<dbReference type="Gene3D" id="3.30.1370.120">
    <property type="match status" value="3"/>
</dbReference>
<dbReference type="InterPro" id="IPR005644">
    <property type="entry name" value="NolW-like"/>
</dbReference>
<accession>A0ABU4WE97</accession>
<comment type="caution">
    <text evidence="10">The sequence shown here is derived from an EMBL/GenBank/DDBJ whole genome shotgun (WGS) entry which is preliminary data.</text>
</comment>
<comment type="similarity">
    <text evidence="4">Belongs to the bacterial secretin family.</text>
</comment>
<feature type="domain" description="NolW-like" evidence="9">
    <location>
        <begin position="377"/>
        <end position="503"/>
    </location>
</feature>
<dbReference type="InterPro" id="IPR038591">
    <property type="entry name" value="NolW-like_sf"/>
</dbReference>
<dbReference type="Proteomes" id="UP001275932">
    <property type="component" value="Unassembled WGS sequence"/>
</dbReference>
<dbReference type="RefSeq" id="WP_370396331.1">
    <property type="nucleotide sequence ID" value="NZ_JALBUT010000001.1"/>
</dbReference>
<proteinExistence type="inferred from homology"/>
<dbReference type="InterPro" id="IPR004846">
    <property type="entry name" value="T2SS/T3SS_dom"/>
</dbReference>
<feature type="region of interest" description="Disordered" evidence="6">
    <location>
        <begin position="31"/>
        <end position="124"/>
    </location>
</feature>
<evidence type="ECO:0000256" key="1">
    <source>
        <dbReference type="ARBA" id="ARBA00004370"/>
    </source>
</evidence>
<evidence type="ECO:0000256" key="5">
    <source>
        <dbReference type="RuleBase" id="RU004004"/>
    </source>
</evidence>
<feature type="chain" id="PRO_5045292760" description="Type II secretion system protein D" evidence="7">
    <location>
        <begin position="22"/>
        <end position="856"/>
    </location>
</feature>
<protein>
    <recommendedName>
        <fullName evidence="12">Type II secretion system protein D</fullName>
    </recommendedName>
</protein>
<feature type="compositionally biased region" description="Low complexity" evidence="6">
    <location>
        <begin position="425"/>
        <end position="444"/>
    </location>
</feature>
<feature type="compositionally biased region" description="Low complexity" evidence="6">
    <location>
        <begin position="107"/>
        <end position="123"/>
    </location>
</feature>